<evidence type="ECO:0000256" key="2">
    <source>
        <dbReference type="PROSITE-ProRule" id="PRU00110"/>
    </source>
</evidence>
<comment type="caution">
    <text evidence="4">The sequence shown here is derived from an EMBL/GenBank/DDBJ whole genome shotgun (WGS) entry which is preliminary data.</text>
</comment>
<dbReference type="OrthoDB" id="5875624at2"/>
<dbReference type="AlphaFoldDB" id="A0A3A6QCC8"/>
<dbReference type="PROSITE" id="PS50894">
    <property type="entry name" value="HPT"/>
    <property type="match status" value="1"/>
</dbReference>
<evidence type="ECO:0000256" key="1">
    <source>
        <dbReference type="ARBA" id="ARBA00023012"/>
    </source>
</evidence>
<evidence type="ECO:0000313" key="5">
    <source>
        <dbReference type="Proteomes" id="UP000273252"/>
    </source>
</evidence>
<proteinExistence type="predicted"/>
<reference evidence="4 5" key="1">
    <citation type="submission" date="2018-08" db="EMBL/GenBank/DDBJ databases">
        <title>Vibrio isolated from the Eastern China Marginal Seas.</title>
        <authorList>
            <person name="Li Y."/>
        </authorList>
    </citation>
    <scope>NUCLEOTIDE SEQUENCE [LARGE SCALE GENOMIC DNA]</scope>
    <source>
        <strain evidence="4 5">BEI233</strain>
    </source>
</reference>
<organism evidence="4 5">
    <name type="scientific">Vibrio sinensis</name>
    <dbReference type="NCBI Taxonomy" id="2302434"/>
    <lineage>
        <taxon>Bacteria</taxon>
        <taxon>Pseudomonadati</taxon>
        <taxon>Pseudomonadota</taxon>
        <taxon>Gammaproteobacteria</taxon>
        <taxon>Vibrionales</taxon>
        <taxon>Vibrionaceae</taxon>
        <taxon>Vibrio</taxon>
    </lineage>
</organism>
<name>A0A3A6QCC8_9VIBR</name>
<protein>
    <submittedName>
        <fullName evidence="4">Hpt domain-containing protein</fullName>
    </submittedName>
</protein>
<dbReference type="InterPro" id="IPR008207">
    <property type="entry name" value="Sig_transdc_His_kin_Hpt_dom"/>
</dbReference>
<dbReference type="SUPFAM" id="SSF47226">
    <property type="entry name" value="Histidine-containing phosphotransfer domain, HPT domain"/>
    <property type="match status" value="1"/>
</dbReference>
<dbReference type="Pfam" id="PF01627">
    <property type="entry name" value="Hpt"/>
    <property type="match status" value="1"/>
</dbReference>
<feature type="domain" description="HPt" evidence="3">
    <location>
        <begin position="19"/>
        <end position="116"/>
    </location>
</feature>
<dbReference type="InterPro" id="IPR036641">
    <property type="entry name" value="HPT_dom_sf"/>
</dbReference>
<dbReference type="EMBL" id="QVMU01000028">
    <property type="protein sequence ID" value="RJX66483.1"/>
    <property type="molecule type" value="Genomic_DNA"/>
</dbReference>
<keyword evidence="5" id="KW-1185">Reference proteome</keyword>
<feature type="modified residue" description="Phosphohistidine" evidence="2">
    <location>
        <position position="58"/>
    </location>
</feature>
<evidence type="ECO:0000313" key="4">
    <source>
        <dbReference type="EMBL" id="RJX66483.1"/>
    </source>
</evidence>
<accession>A0A3A6QCC8</accession>
<gene>
    <name evidence="4" type="ORF">DZ860_20280</name>
</gene>
<evidence type="ECO:0000259" key="3">
    <source>
        <dbReference type="PROSITE" id="PS50894"/>
    </source>
</evidence>
<dbReference type="GO" id="GO:0004672">
    <property type="term" value="F:protein kinase activity"/>
    <property type="evidence" value="ECO:0007669"/>
    <property type="project" value="UniProtKB-ARBA"/>
</dbReference>
<dbReference type="Gene3D" id="1.20.120.160">
    <property type="entry name" value="HPT domain"/>
    <property type="match status" value="1"/>
</dbReference>
<sequence>MHSELVSEEVLQQMLKDMGPEILPMLIDNYLEESNTRLAAIYQAMDEGDYKTLEFESHTLGSTALALGNIPLGQLARKIEGLCLQNQAQATIELKQELLDIAQPSLTAIQQRLTQGFTSL</sequence>
<dbReference type="Proteomes" id="UP000273252">
    <property type="component" value="Unassembled WGS sequence"/>
</dbReference>
<dbReference type="RefSeq" id="WP_120034775.1">
    <property type="nucleotide sequence ID" value="NZ_QVMU01000028.1"/>
</dbReference>
<dbReference type="GO" id="GO:0000160">
    <property type="term" value="P:phosphorelay signal transduction system"/>
    <property type="evidence" value="ECO:0007669"/>
    <property type="project" value="UniProtKB-KW"/>
</dbReference>
<keyword evidence="1" id="KW-0902">Two-component regulatory system</keyword>
<keyword evidence="2" id="KW-0597">Phosphoprotein</keyword>